<dbReference type="GO" id="GO:0016746">
    <property type="term" value="F:acyltransferase activity"/>
    <property type="evidence" value="ECO:0007669"/>
    <property type="project" value="UniProtKB-KW"/>
</dbReference>
<dbReference type="Gene3D" id="3.40.630.30">
    <property type="match status" value="1"/>
</dbReference>
<evidence type="ECO:0000313" key="3">
    <source>
        <dbReference type="Proteomes" id="UP001489509"/>
    </source>
</evidence>
<proteinExistence type="predicted"/>
<dbReference type="PANTHER" id="PTHR13355">
    <property type="entry name" value="GLUCOSAMINE 6-PHOSPHATE N-ACETYLTRANSFERASE"/>
    <property type="match status" value="1"/>
</dbReference>
<evidence type="ECO:0000313" key="2">
    <source>
        <dbReference type="EMBL" id="MEQ2439802.1"/>
    </source>
</evidence>
<dbReference type="PANTHER" id="PTHR13355:SF11">
    <property type="entry name" value="GLUCOSAMINE 6-PHOSPHATE N-ACETYLTRANSFERASE"/>
    <property type="match status" value="1"/>
</dbReference>
<protein>
    <submittedName>
        <fullName evidence="2">GNAT family N-acetyltransferase</fullName>
        <ecNumber evidence="2">2.3.1.-</ecNumber>
    </submittedName>
</protein>
<dbReference type="RefSeq" id="WP_349218068.1">
    <property type="nucleotide sequence ID" value="NZ_JBBMFD010000003.1"/>
</dbReference>
<dbReference type="Proteomes" id="UP001489509">
    <property type="component" value="Unassembled WGS sequence"/>
</dbReference>
<dbReference type="InterPro" id="IPR000182">
    <property type="entry name" value="GNAT_dom"/>
</dbReference>
<organism evidence="2 3">
    <name type="scientific">Solibaculum intestinale</name>
    <dbReference type="NCBI Taxonomy" id="3133165"/>
    <lineage>
        <taxon>Bacteria</taxon>
        <taxon>Bacillati</taxon>
        <taxon>Bacillota</taxon>
        <taxon>Clostridia</taxon>
        <taxon>Eubacteriales</taxon>
        <taxon>Oscillospiraceae</taxon>
        <taxon>Solibaculum</taxon>
    </lineage>
</organism>
<evidence type="ECO:0000259" key="1">
    <source>
        <dbReference type="PROSITE" id="PS51186"/>
    </source>
</evidence>
<dbReference type="InterPro" id="IPR016181">
    <property type="entry name" value="Acyl_CoA_acyltransferase"/>
</dbReference>
<sequence>MEKKWIAPNGDIADALAVRFAVFCDEQGYTREQEVDEADKTAWHVVFYGKDGTPAATGRVLDEGGGVFYIGRICVSRSLRGTGEGRALVEALMEKCRALGAKEIKLDAQVRVKGFYEKLGFSVCGEEHMDGHVPHIYMKQLLD</sequence>
<dbReference type="EMBL" id="JBBMFD010000003">
    <property type="protein sequence ID" value="MEQ2439802.1"/>
    <property type="molecule type" value="Genomic_DNA"/>
</dbReference>
<dbReference type="PROSITE" id="PS51186">
    <property type="entry name" value="GNAT"/>
    <property type="match status" value="1"/>
</dbReference>
<gene>
    <name evidence="2" type="ORF">WMO26_03060</name>
</gene>
<feature type="domain" description="N-acetyltransferase" evidence="1">
    <location>
        <begin position="1"/>
        <end position="143"/>
    </location>
</feature>
<accession>A0ABV1DZM2</accession>
<keyword evidence="3" id="KW-1185">Reference proteome</keyword>
<keyword evidence="2" id="KW-0012">Acyltransferase</keyword>
<dbReference type="SUPFAM" id="SSF55729">
    <property type="entry name" value="Acyl-CoA N-acyltransferases (Nat)"/>
    <property type="match status" value="1"/>
</dbReference>
<name>A0ABV1DZM2_9FIRM</name>
<keyword evidence="2" id="KW-0808">Transferase</keyword>
<comment type="caution">
    <text evidence="2">The sequence shown here is derived from an EMBL/GenBank/DDBJ whole genome shotgun (WGS) entry which is preliminary data.</text>
</comment>
<dbReference type="InterPro" id="IPR039143">
    <property type="entry name" value="GNPNAT1-like"/>
</dbReference>
<dbReference type="Pfam" id="PF13673">
    <property type="entry name" value="Acetyltransf_10"/>
    <property type="match status" value="1"/>
</dbReference>
<dbReference type="EC" id="2.3.1.-" evidence="2"/>
<dbReference type="CDD" id="cd04301">
    <property type="entry name" value="NAT_SF"/>
    <property type="match status" value="1"/>
</dbReference>
<reference evidence="2 3" key="1">
    <citation type="submission" date="2024-03" db="EMBL/GenBank/DDBJ databases">
        <title>Human intestinal bacterial collection.</title>
        <authorList>
            <person name="Pauvert C."/>
            <person name="Hitch T.C.A."/>
            <person name="Clavel T."/>
        </authorList>
    </citation>
    <scope>NUCLEOTIDE SEQUENCE [LARGE SCALE GENOMIC DNA]</scope>
    <source>
        <strain evidence="2 3">CLA-JM-H44</strain>
    </source>
</reference>